<feature type="domain" description="Spore germination GerAC-like C-terminal" evidence="8">
    <location>
        <begin position="235"/>
        <end position="404"/>
    </location>
</feature>
<evidence type="ECO:0000256" key="4">
    <source>
        <dbReference type="ARBA" id="ARBA00022729"/>
    </source>
</evidence>
<dbReference type="PANTHER" id="PTHR35789">
    <property type="entry name" value="SPORE GERMINATION PROTEIN B3"/>
    <property type="match status" value="1"/>
</dbReference>
<evidence type="ECO:0000259" key="9">
    <source>
        <dbReference type="Pfam" id="PF25198"/>
    </source>
</evidence>
<protein>
    <submittedName>
        <fullName evidence="10">Ger(X)C family spore germination protein</fullName>
    </submittedName>
</protein>
<keyword evidence="5" id="KW-0472">Membrane</keyword>
<evidence type="ECO:0000256" key="5">
    <source>
        <dbReference type="ARBA" id="ARBA00023136"/>
    </source>
</evidence>
<reference evidence="11" key="1">
    <citation type="submission" date="2021-01" db="EMBL/GenBank/DDBJ databases">
        <title>Genome public.</title>
        <authorList>
            <person name="Liu C."/>
            <person name="Sun Q."/>
        </authorList>
    </citation>
    <scope>NUCLEOTIDE SEQUENCE [LARGE SCALE GENOMIC DNA]</scope>
    <source>
        <strain evidence="11">YIM B02505</strain>
    </source>
</reference>
<evidence type="ECO:0000256" key="1">
    <source>
        <dbReference type="ARBA" id="ARBA00004635"/>
    </source>
</evidence>
<dbReference type="NCBIfam" id="TIGR02887">
    <property type="entry name" value="spore_ger_x_C"/>
    <property type="match status" value="1"/>
</dbReference>
<organism evidence="10 11">
    <name type="scientific">Clostridium yunnanense</name>
    <dbReference type="NCBI Taxonomy" id="2800325"/>
    <lineage>
        <taxon>Bacteria</taxon>
        <taxon>Bacillati</taxon>
        <taxon>Bacillota</taxon>
        <taxon>Clostridia</taxon>
        <taxon>Eubacteriales</taxon>
        <taxon>Clostridiaceae</taxon>
        <taxon>Clostridium</taxon>
    </lineage>
</organism>
<dbReference type="PROSITE" id="PS51257">
    <property type="entry name" value="PROKAR_LIPOPROTEIN"/>
    <property type="match status" value="1"/>
</dbReference>
<evidence type="ECO:0000313" key="10">
    <source>
        <dbReference type="EMBL" id="MBK1810052.1"/>
    </source>
</evidence>
<feature type="domain" description="Spore germination protein N-terminal" evidence="9">
    <location>
        <begin position="24"/>
        <end position="194"/>
    </location>
</feature>
<dbReference type="Gene3D" id="3.30.300.210">
    <property type="entry name" value="Nutrient germinant receptor protein C, domain 3"/>
    <property type="match status" value="1"/>
</dbReference>
<keyword evidence="3" id="KW-0309">Germination</keyword>
<proteinExistence type="inferred from homology"/>
<evidence type="ECO:0000313" key="11">
    <source>
        <dbReference type="Proteomes" id="UP000596739"/>
    </source>
</evidence>
<dbReference type="InterPro" id="IPR057336">
    <property type="entry name" value="GerAC_N"/>
</dbReference>
<evidence type="ECO:0000256" key="7">
    <source>
        <dbReference type="ARBA" id="ARBA00023288"/>
    </source>
</evidence>
<name>A0ABS1EL03_9CLOT</name>
<dbReference type="InterPro" id="IPR046953">
    <property type="entry name" value="Spore_GerAC-like_C"/>
</dbReference>
<dbReference type="RefSeq" id="WP_200266837.1">
    <property type="nucleotide sequence ID" value="NZ_JAENHN010000010.1"/>
</dbReference>
<keyword evidence="11" id="KW-1185">Reference proteome</keyword>
<dbReference type="EMBL" id="JAENHN010000010">
    <property type="protein sequence ID" value="MBK1810052.1"/>
    <property type="molecule type" value="Genomic_DNA"/>
</dbReference>
<gene>
    <name evidence="10" type="ORF">JHL18_05260</name>
</gene>
<dbReference type="PANTHER" id="PTHR35789:SF1">
    <property type="entry name" value="SPORE GERMINATION PROTEIN B3"/>
    <property type="match status" value="1"/>
</dbReference>
<dbReference type="Pfam" id="PF25198">
    <property type="entry name" value="Spore_GerAC_N"/>
    <property type="match status" value="1"/>
</dbReference>
<comment type="subcellular location">
    <subcellularLocation>
        <location evidence="1">Membrane</location>
        <topology evidence="1">Lipid-anchor</topology>
    </subcellularLocation>
</comment>
<dbReference type="Proteomes" id="UP000596739">
    <property type="component" value="Unassembled WGS sequence"/>
</dbReference>
<evidence type="ECO:0000259" key="8">
    <source>
        <dbReference type="Pfam" id="PF05504"/>
    </source>
</evidence>
<evidence type="ECO:0000256" key="2">
    <source>
        <dbReference type="ARBA" id="ARBA00007886"/>
    </source>
</evidence>
<comment type="caution">
    <text evidence="10">The sequence shown here is derived from an EMBL/GenBank/DDBJ whole genome shotgun (WGS) entry which is preliminary data.</text>
</comment>
<accession>A0ABS1EL03</accession>
<dbReference type="Pfam" id="PF05504">
    <property type="entry name" value="Spore_GerAC"/>
    <property type="match status" value="1"/>
</dbReference>
<evidence type="ECO:0000256" key="6">
    <source>
        <dbReference type="ARBA" id="ARBA00023139"/>
    </source>
</evidence>
<evidence type="ECO:0000256" key="3">
    <source>
        <dbReference type="ARBA" id="ARBA00022544"/>
    </source>
</evidence>
<keyword evidence="7" id="KW-0449">Lipoprotein</keyword>
<keyword evidence="6" id="KW-0564">Palmitate</keyword>
<comment type="similarity">
    <text evidence="2">Belongs to the GerABKC lipoprotein family.</text>
</comment>
<dbReference type="InterPro" id="IPR008844">
    <property type="entry name" value="Spore_GerAC-like"/>
</dbReference>
<keyword evidence="4" id="KW-0732">Signal</keyword>
<dbReference type="InterPro" id="IPR038501">
    <property type="entry name" value="Spore_GerAC_C_sf"/>
</dbReference>
<sequence length="421" mass="47840">MIRKRFIIFLLIFSITISLYGCNDKKEIEEQAFVTAIGLDQGKDNNISITFQMINANYGGSAGKSGGGGNEPKTETITFDAPDIISARDLANISVARRITLSHAKVVVIGEKLAKEDKFFQIIEAPLREKELRRGVDIIICKEKAADFIRGNDPKLESRINKFYDFMAQRWKETGLVPVSTLNKFMQRVEEGKGLFIAVYGTTKKDFIKEENGYEANYKPGEVDIVGGNPTQLIGSAVFKSGKMVGSLTGEETRIVSLLRRKADTKTMIFTIPDPISKEYRVTIRVVKNEKTKIDIDLSKYNPTITVKVPLVIEVLSIPSFTNYVQDFKLQHILKDQIKDFFTHEADVLVKKTKEQFGAEPFLWELEARKKFATYPEYKEYNWPDKYSVSDVKINFDIEIKRFGKQLAPPETRPGEDDTKQ</sequence>